<dbReference type="EnsemblMetazoa" id="GBRI035729-RA">
    <property type="protein sequence ID" value="GBRI035729-PA"/>
    <property type="gene ID" value="GBRI035729"/>
</dbReference>
<dbReference type="Proteomes" id="UP000091820">
    <property type="component" value="Unassembled WGS sequence"/>
</dbReference>
<keyword evidence="5" id="KW-1185">Reference proteome</keyword>
<evidence type="ECO:0000256" key="2">
    <source>
        <dbReference type="ARBA" id="ARBA00024195"/>
    </source>
</evidence>
<evidence type="ECO:0000313" key="5">
    <source>
        <dbReference type="Proteomes" id="UP000091820"/>
    </source>
</evidence>
<keyword evidence="1" id="KW-1015">Disulfide bond</keyword>
<dbReference type="AlphaFoldDB" id="A0A1A9WX83"/>
<dbReference type="SUPFAM" id="SSF50494">
    <property type="entry name" value="Trypsin-like serine proteases"/>
    <property type="match status" value="1"/>
</dbReference>
<evidence type="ECO:0000313" key="4">
    <source>
        <dbReference type="EnsemblMetazoa" id="GBRI035729-PA"/>
    </source>
</evidence>
<reference evidence="5" key="1">
    <citation type="submission" date="2014-03" db="EMBL/GenBank/DDBJ databases">
        <authorList>
            <person name="Aksoy S."/>
            <person name="Warren W."/>
            <person name="Wilson R.K."/>
        </authorList>
    </citation>
    <scope>NUCLEOTIDE SEQUENCE [LARGE SCALE GENOMIC DNA]</scope>
    <source>
        <strain evidence="5">IAEA</strain>
    </source>
</reference>
<dbReference type="InterPro" id="IPR009003">
    <property type="entry name" value="Peptidase_S1_PA"/>
</dbReference>
<protein>
    <recommendedName>
        <fullName evidence="3">Peptidase S1 domain-containing protein</fullName>
    </recommendedName>
</protein>
<dbReference type="GO" id="GO:0006508">
    <property type="term" value="P:proteolysis"/>
    <property type="evidence" value="ECO:0007669"/>
    <property type="project" value="InterPro"/>
</dbReference>
<reference evidence="4" key="2">
    <citation type="submission" date="2020-05" db="UniProtKB">
        <authorList>
            <consortium name="EnsemblMetazoa"/>
        </authorList>
    </citation>
    <scope>IDENTIFICATION</scope>
    <source>
        <strain evidence="4">IAEA</strain>
    </source>
</reference>
<dbReference type="Gene3D" id="2.40.10.10">
    <property type="entry name" value="Trypsin-like serine proteases"/>
    <property type="match status" value="2"/>
</dbReference>
<dbReference type="SMART" id="SM00020">
    <property type="entry name" value="Tryp_SPc"/>
    <property type="match status" value="1"/>
</dbReference>
<feature type="domain" description="Peptidase S1" evidence="3">
    <location>
        <begin position="40"/>
        <end position="261"/>
    </location>
</feature>
<dbReference type="STRING" id="37001.A0A1A9WX83"/>
<dbReference type="PANTHER" id="PTHR24256">
    <property type="entry name" value="TRYPTASE-RELATED"/>
    <property type="match status" value="1"/>
</dbReference>
<proteinExistence type="inferred from homology"/>
<dbReference type="InterPro" id="IPR001254">
    <property type="entry name" value="Trypsin_dom"/>
</dbReference>
<evidence type="ECO:0000259" key="3">
    <source>
        <dbReference type="PROSITE" id="PS50240"/>
    </source>
</evidence>
<dbReference type="PROSITE" id="PS50240">
    <property type="entry name" value="TRYPSIN_DOM"/>
    <property type="match status" value="1"/>
</dbReference>
<dbReference type="GO" id="GO:0004252">
    <property type="term" value="F:serine-type endopeptidase activity"/>
    <property type="evidence" value="ECO:0007669"/>
    <property type="project" value="InterPro"/>
</dbReference>
<sequence>MLSVIRNCRVYMANDNNGNVVPDESISITEVTSGSKYTKHCVVWGIYTVGEKHIYGVGVILQNDIILSYTVINVTERQLSAKNTKEKHIGFIIAGSYRYPERIPYSQASKWMDGKVYMHSARKENPQAGLIKLDETLRLHPYYVAVMTLPEHDYNGSENCVLVGWGDHKDKFTFAHKDAFEAKVKVLNTETCREHYPNLHDRIICIFSEQGDEICDAAGGEPIICDGILTGIMSSVKCEQGKPRHSVNVFQIKDWIEEQMAILSSIASRLMVYIGIPKFSTRRIKRAPLKVFLIFSERIETSSEDLILI</sequence>
<name>A0A1A9WX83_9MUSC</name>
<dbReference type="Pfam" id="PF00089">
    <property type="entry name" value="Trypsin"/>
    <property type="match status" value="1"/>
</dbReference>
<evidence type="ECO:0000256" key="1">
    <source>
        <dbReference type="ARBA" id="ARBA00023157"/>
    </source>
</evidence>
<dbReference type="InterPro" id="IPR051487">
    <property type="entry name" value="Ser/Thr_Proteases_Immune/Dev"/>
</dbReference>
<accession>A0A1A9WX83</accession>
<dbReference type="InterPro" id="IPR043504">
    <property type="entry name" value="Peptidase_S1_PA_chymotrypsin"/>
</dbReference>
<organism evidence="4 5">
    <name type="scientific">Glossina brevipalpis</name>
    <dbReference type="NCBI Taxonomy" id="37001"/>
    <lineage>
        <taxon>Eukaryota</taxon>
        <taxon>Metazoa</taxon>
        <taxon>Ecdysozoa</taxon>
        <taxon>Arthropoda</taxon>
        <taxon>Hexapoda</taxon>
        <taxon>Insecta</taxon>
        <taxon>Pterygota</taxon>
        <taxon>Neoptera</taxon>
        <taxon>Endopterygota</taxon>
        <taxon>Diptera</taxon>
        <taxon>Brachycera</taxon>
        <taxon>Muscomorpha</taxon>
        <taxon>Hippoboscoidea</taxon>
        <taxon>Glossinidae</taxon>
        <taxon>Glossina</taxon>
    </lineage>
</organism>
<comment type="similarity">
    <text evidence="2">Belongs to the peptidase S1 family. CLIP subfamily.</text>
</comment>
<dbReference type="VEuPathDB" id="VectorBase:GBRI035729"/>